<gene>
    <name evidence="2" type="ordered locus">Hfelis_07610</name>
</gene>
<keyword evidence="1" id="KW-0812">Transmembrane</keyword>
<dbReference type="EMBL" id="FQ670179">
    <property type="protein sequence ID" value="CBY82845.1"/>
    <property type="molecule type" value="Genomic_DNA"/>
</dbReference>
<dbReference type="KEGG" id="hfe:HFELIS_07610"/>
<dbReference type="GeneID" id="36134174"/>
<proteinExistence type="predicted"/>
<protein>
    <submittedName>
        <fullName evidence="2">Membrane protein</fullName>
    </submittedName>
</protein>
<dbReference type="Proteomes" id="UP000007934">
    <property type="component" value="Chromosome"/>
</dbReference>
<feature type="transmembrane region" description="Helical" evidence="1">
    <location>
        <begin position="111"/>
        <end position="131"/>
    </location>
</feature>
<dbReference type="RefSeq" id="WP_013469211.1">
    <property type="nucleotide sequence ID" value="NC_014810.2"/>
</dbReference>
<name>E7ABG6_HELFC</name>
<feature type="transmembrane region" description="Helical" evidence="1">
    <location>
        <begin position="143"/>
        <end position="165"/>
    </location>
</feature>
<keyword evidence="1" id="KW-0472">Membrane</keyword>
<evidence type="ECO:0000313" key="2">
    <source>
        <dbReference type="EMBL" id="CBY82845.1"/>
    </source>
</evidence>
<organism evidence="2 3">
    <name type="scientific">Helicobacter felis (strain ATCC 49179 / CCUG 28539 / NCTC 12436 / CS1)</name>
    <dbReference type="NCBI Taxonomy" id="936155"/>
    <lineage>
        <taxon>Bacteria</taxon>
        <taxon>Pseudomonadati</taxon>
        <taxon>Campylobacterota</taxon>
        <taxon>Epsilonproteobacteria</taxon>
        <taxon>Campylobacterales</taxon>
        <taxon>Helicobacteraceae</taxon>
        <taxon>Helicobacter</taxon>
    </lineage>
</organism>
<dbReference type="AlphaFoldDB" id="E7ABG6"/>
<accession>E7ABG6</accession>
<evidence type="ECO:0000313" key="3">
    <source>
        <dbReference type="Proteomes" id="UP000007934"/>
    </source>
</evidence>
<dbReference type="STRING" id="936155.HFELIS_07610"/>
<reference evidence="2 3" key="1">
    <citation type="journal article" date="2011" name="Genome Biol. Evol.">
        <title>Comparative whole genome sequence analysis of the carcinogenic bacterial model pathogen Helicobacter felis.</title>
        <authorList>
            <person name="Arnold I.C."/>
            <person name="Zigova Z."/>
            <person name="Holden M."/>
            <person name="Lawley T.D."/>
            <person name="Rad R."/>
            <person name="Dougan G."/>
            <person name="Falkow S."/>
            <person name="Bentley S.D."/>
            <person name="Muller A."/>
        </authorList>
    </citation>
    <scope>NUCLEOTIDE SEQUENCE [LARGE SCALE GENOMIC DNA]</scope>
    <source>
        <strain evidence="3">ATCC 49179 / CCUG 28539 / NCTC 12436 / CS1</strain>
    </source>
</reference>
<evidence type="ECO:0000256" key="1">
    <source>
        <dbReference type="SAM" id="Phobius"/>
    </source>
</evidence>
<feature type="transmembrane region" description="Helical" evidence="1">
    <location>
        <begin position="12"/>
        <end position="33"/>
    </location>
</feature>
<feature type="transmembrane region" description="Helical" evidence="1">
    <location>
        <begin position="45"/>
        <end position="78"/>
    </location>
</feature>
<dbReference type="HOGENOM" id="CLU_1188647_0_0_7"/>
<keyword evidence="3" id="KW-1185">Reference proteome</keyword>
<keyword evidence="1" id="KW-1133">Transmembrane helix</keyword>
<sequence length="233" mass="26766">MPNLAILLSYTLFLLQEVFVKSVALVICPWVFFVLQRRLKDTLIAFLPILMLNIFITTYSDMALLAFAIVATLIIFWVQSTQEYKGLKQFPKNSLLAVFFPFVVLFQQKRFILGMVCACGWLLGLFILLAVSSRAPVHPTEDVIFFLCILFLLNVVYLRFLWAIFKGIIEAIEGQSDLDTLIKLETNQRESFLKSKTLKEIDAIRASLKELPIDVQIPIKKAIKAVLEEWERT</sequence>